<dbReference type="EMBL" id="CACRTW010000032">
    <property type="protein sequence ID" value="VYU21711.1"/>
    <property type="molecule type" value="Genomic_DNA"/>
</dbReference>
<reference evidence="1" key="1">
    <citation type="submission" date="2019-11" db="EMBL/GenBank/DDBJ databases">
        <authorList>
            <person name="Feng L."/>
        </authorList>
    </citation>
    <scope>NUCLEOTIDE SEQUENCE</scope>
    <source>
        <strain evidence="1">CaerofaciensLFYP39</strain>
    </source>
</reference>
<organism evidence="1">
    <name type="scientific">Collinsella aerofaciens</name>
    <dbReference type="NCBI Taxonomy" id="74426"/>
    <lineage>
        <taxon>Bacteria</taxon>
        <taxon>Bacillati</taxon>
        <taxon>Actinomycetota</taxon>
        <taxon>Coriobacteriia</taxon>
        <taxon>Coriobacteriales</taxon>
        <taxon>Coriobacteriaceae</taxon>
        <taxon>Collinsella</taxon>
    </lineage>
</organism>
<dbReference type="AlphaFoldDB" id="A0A6N3D4K2"/>
<accession>A0A6N3D4K2</accession>
<evidence type="ECO:0000313" key="1">
    <source>
        <dbReference type="EMBL" id="VYU21711.1"/>
    </source>
</evidence>
<proteinExistence type="predicted"/>
<name>A0A6N3D4K2_9ACTN</name>
<protein>
    <submittedName>
        <fullName evidence="1">Uncharacterized protein</fullName>
    </submittedName>
</protein>
<gene>
    <name evidence="1" type="ORF">CALFYP39_01721</name>
</gene>
<sequence>MARLPLQGSKMNKIKFGTTVEVATPDRIKELRSKNPESIRSTGEAIDYLTAMFTGLTPRVAEAMDKACQKELQLTAQEMRRLSFDGSEELSVAELERDYDQFLRLHEHFSLYYMDLAENEPRDMRRIDLADNDFAVVPSSWILLGDGESSESFSQVSVVEICGGAKHGAPHFAFLHNGEYNEEDVLDLAIQKWPPLFDLAHDPCVGRWNSKSAKSCVYNGVPVICFHELQDASFYEGRGLDAPCGAAVHRCQQ</sequence>